<dbReference type="AlphaFoldDB" id="A0A2K2FYW2"/>
<proteinExistence type="predicted"/>
<keyword evidence="2" id="KW-1185">Reference proteome</keyword>
<dbReference type="Proteomes" id="UP000236327">
    <property type="component" value="Unassembled WGS sequence"/>
</dbReference>
<name>A0A2K2FYW2_9SPHN</name>
<organism evidence="1 2">
    <name type="scientific">Novosphingobium guangzhouense</name>
    <dbReference type="NCBI Taxonomy" id="1850347"/>
    <lineage>
        <taxon>Bacteria</taxon>
        <taxon>Pseudomonadati</taxon>
        <taxon>Pseudomonadota</taxon>
        <taxon>Alphaproteobacteria</taxon>
        <taxon>Sphingomonadales</taxon>
        <taxon>Sphingomonadaceae</taxon>
        <taxon>Novosphingobium</taxon>
    </lineage>
</organism>
<accession>A0A2K2FYW2</accession>
<dbReference type="OrthoDB" id="7376075at2"/>
<dbReference type="EMBL" id="LYMM01000040">
    <property type="protein sequence ID" value="PNU03952.1"/>
    <property type="molecule type" value="Genomic_DNA"/>
</dbReference>
<protein>
    <submittedName>
        <fullName evidence="1">Uncharacterized protein</fullName>
    </submittedName>
</protein>
<comment type="caution">
    <text evidence="1">The sequence shown here is derived from an EMBL/GenBank/DDBJ whole genome shotgun (WGS) entry which is preliminary data.</text>
</comment>
<evidence type="ECO:0000313" key="2">
    <source>
        <dbReference type="Proteomes" id="UP000236327"/>
    </source>
</evidence>
<sequence>MAHHPLITEVEAFLKSTAMADSAFGRQAVNDWKFVRDLRNGRRVWPETEAKVRNFMVSYRGAPSRQAAA</sequence>
<reference evidence="1 2" key="1">
    <citation type="submission" date="2016-05" db="EMBL/GenBank/DDBJ databases">
        <title>Complete genome sequence of Novosphingobium guangzhouense SA925(T).</title>
        <authorList>
            <person name="Sha S."/>
        </authorList>
    </citation>
    <scope>NUCLEOTIDE SEQUENCE [LARGE SCALE GENOMIC DNA]</scope>
    <source>
        <strain evidence="1 2">SA925</strain>
    </source>
</reference>
<evidence type="ECO:0000313" key="1">
    <source>
        <dbReference type="EMBL" id="PNU03952.1"/>
    </source>
</evidence>
<gene>
    <name evidence="1" type="ORF">A8V01_04845</name>
</gene>